<keyword evidence="1" id="KW-1133">Transmembrane helix</keyword>
<protein>
    <submittedName>
        <fullName evidence="2">DUF2752 domain-containing protein</fullName>
    </submittedName>
</protein>
<comment type="caution">
    <text evidence="2">The sequence shown here is derived from an EMBL/GenBank/DDBJ whole genome shotgun (WGS) entry which is preliminary data.</text>
</comment>
<sequence length="149" mass="16755">MPAAPDRPRGWVRFAPLWALSVPAAWFGYVLAFNPTDRVGDPSGRCLWHMAFGIDGPTCGITRMTWYLLHGDIIDAARMHLAALALVPVGAYVWLWWIASWVFGKQLPTPRISRRTAIGIAIAFVVYSVVLRNLPWAPFTWFYVPDLTA</sequence>
<name>A0A3A9ZPV8_9ACTN</name>
<feature type="transmembrane region" description="Helical" evidence="1">
    <location>
        <begin position="116"/>
        <end position="134"/>
    </location>
</feature>
<feature type="transmembrane region" description="Helical" evidence="1">
    <location>
        <begin position="81"/>
        <end position="104"/>
    </location>
</feature>
<feature type="transmembrane region" description="Helical" evidence="1">
    <location>
        <begin position="15"/>
        <end position="34"/>
    </location>
</feature>
<dbReference type="EMBL" id="RBAK01000001">
    <property type="protein sequence ID" value="RKN50290.1"/>
    <property type="molecule type" value="Genomic_DNA"/>
</dbReference>
<accession>A0A3A9ZPV8</accession>
<keyword evidence="1" id="KW-0472">Membrane</keyword>
<organism evidence="2 3">
    <name type="scientific">Micromonospora endolithica</name>
    <dbReference type="NCBI Taxonomy" id="230091"/>
    <lineage>
        <taxon>Bacteria</taxon>
        <taxon>Bacillati</taxon>
        <taxon>Actinomycetota</taxon>
        <taxon>Actinomycetes</taxon>
        <taxon>Micromonosporales</taxon>
        <taxon>Micromonosporaceae</taxon>
        <taxon>Micromonospora</taxon>
    </lineage>
</organism>
<gene>
    <name evidence="2" type="ORF">D7223_00255</name>
</gene>
<dbReference type="Proteomes" id="UP000281726">
    <property type="component" value="Unassembled WGS sequence"/>
</dbReference>
<evidence type="ECO:0000313" key="3">
    <source>
        <dbReference type="Proteomes" id="UP000281726"/>
    </source>
</evidence>
<dbReference type="Pfam" id="PF10825">
    <property type="entry name" value="DUF2752"/>
    <property type="match status" value="1"/>
</dbReference>
<feature type="transmembrane region" description="Helical" evidence="1">
    <location>
        <begin position="46"/>
        <end position="69"/>
    </location>
</feature>
<dbReference type="AlphaFoldDB" id="A0A3A9ZPV8"/>
<reference evidence="2 3" key="1">
    <citation type="journal article" date="2004" name="Syst. Appl. Microbiol.">
        <title>Cryptoendolithic actinomycetes from antarctic sandstone rock samples: Micromonospora endolithica sp. nov. and two isolates related to Micromonospora coerulea Jensen 1932.</title>
        <authorList>
            <person name="Hirsch P."/>
            <person name="Mevs U."/>
            <person name="Kroppenstedt R.M."/>
            <person name="Schumann P."/>
            <person name="Stackebrandt E."/>
        </authorList>
    </citation>
    <scope>NUCLEOTIDE SEQUENCE [LARGE SCALE GENOMIC DNA]</scope>
    <source>
        <strain evidence="2 3">JCM 12677</strain>
    </source>
</reference>
<evidence type="ECO:0000256" key="1">
    <source>
        <dbReference type="SAM" id="Phobius"/>
    </source>
</evidence>
<keyword evidence="1" id="KW-0812">Transmembrane</keyword>
<proteinExistence type="predicted"/>
<evidence type="ECO:0000313" key="2">
    <source>
        <dbReference type="EMBL" id="RKN50290.1"/>
    </source>
</evidence>
<keyword evidence="3" id="KW-1185">Reference proteome</keyword>
<dbReference type="InterPro" id="IPR021215">
    <property type="entry name" value="DUF2752"/>
</dbReference>
<dbReference type="OrthoDB" id="5966662at2"/>